<reference evidence="3 4" key="1">
    <citation type="submission" date="2019-07" db="EMBL/GenBank/DDBJ databases">
        <title>Whole genome shotgun sequence of Aneurinibacillus danicus NBRC 102444.</title>
        <authorList>
            <person name="Hosoyama A."/>
            <person name="Uohara A."/>
            <person name="Ohji S."/>
            <person name="Ichikawa N."/>
        </authorList>
    </citation>
    <scope>NUCLEOTIDE SEQUENCE [LARGE SCALE GENOMIC DNA]</scope>
    <source>
        <strain evidence="3 4">NBRC 102444</strain>
    </source>
</reference>
<organism evidence="3 4">
    <name type="scientific">Aneurinibacillus danicus</name>
    <dbReference type="NCBI Taxonomy" id="267746"/>
    <lineage>
        <taxon>Bacteria</taxon>
        <taxon>Bacillati</taxon>
        <taxon>Bacillota</taxon>
        <taxon>Bacilli</taxon>
        <taxon>Bacillales</taxon>
        <taxon>Paenibacillaceae</taxon>
        <taxon>Aneurinibacillus group</taxon>
        <taxon>Aneurinibacillus</taxon>
    </lineage>
</organism>
<feature type="domain" description="Transposase DDE" evidence="2">
    <location>
        <begin position="386"/>
        <end position="509"/>
    </location>
</feature>
<dbReference type="PANTHER" id="PTHR33408">
    <property type="entry name" value="TRANSPOSASE"/>
    <property type="match status" value="1"/>
</dbReference>
<dbReference type="PANTHER" id="PTHR33408:SF2">
    <property type="entry name" value="TRANSPOSASE DDE DOMAIN-CONTAINING PROTEIN"/>
    <property type="match status" value="1"/>
</dbReference>
<comment type="caution">
    <text evidence="3">The sequence shown here is derived from an EMBL/GenBank/DDBJ whole genome shotgun (WGS) entry which is preliminary data.</text>
</comment>
<dbReference type="RefSeq" id="WP_146812477.1">
    <property type="nucleotide sequence ID" value="NZ_BJXX01000252.1"/>
</dbReference>
<evidence type="ECO:0000259" key="2">
    <source>
        <dbReference type="Pfam" id="PF13751"/>
    </source>
</evidence>
<dbReference type="InterPro" id="IPR008490">
    <property type="entry name" value="Transposase_InsH_N"/>
</dbReference>
<dbReference type="AlphaFoldDB" id="A0A511VDC3"/>
<dbReference type="OrthoDB" id="2236403at2"/>
<evidence type="ECO:0000259" key="1">
    <source>
        <dbReference type="Pfam" id="PF05598"/>
    </source>
</evidence>
<keyword evidence="4" id="KW-1185">Reference proteome</keyword>
<feature type="domain" description="Transposase InsH N-terminal" evidence="1">
    <location>
        <begin position="22"/>
        <end position="113"/>
    </location>
</feature>
<dbReference type="Pfam" id="PF05598">
    <property type="entry name" value="DUF772"/>
    <property type="match status" value="1"/>
</dbReference>
<gene>
    <name evidence="3" type="ORF">ADA01nite_43140</name>
</gene>
<evidence type="ECO:0000313" key="4">
    <source>
        <dbReference type="Proteomes" id="UP000321157"/>
    </source>
</evidence>
<name>A0A511VDC3_9BACL</name>
<dbReference type="Proteomes" id="UP000321157">
    <property type="component" value="Unassembled WGS sequence"/>
</dbReference>
<dbReference type="Pfam" id="PF13751">
    <property type="entry name" value="DDE_Tnp_1_6"/>
    <property type="match status" value="1"/>
</dbReference>
<evidence type="ECO:0000313" key="3">
    <source>
        <dbReference type="EMBL" id="GEN36854.1"/>
    </source>
</evidence>
<proteinExistence type="predicted"/>
<dbReference type="InterPro" id="IPR047629">
    <property type="entry name" value="IS1182_transpos"/>
</dbReference>
<dbReference type="EMBL" id="BJXX01000252">
    <property type="protein sequence ID" value="GEN36854.1"/>
    <property type="molecule type" value="Genomic_DNA"/>
</dbReference>
<accession>A0A511VDC3</accession>
<dbReference type="InterPro" id="IPR025668">
    <property type="entry name" value="Tnp_DDE_dom"/>
</dbReference>
<dbReference type="NCBIfam" id="NF033551">
    <property type="entry name" value="transpos_IS1182"/>
    <property type="match status" value="1"/>
</dbReference>
<sequence>MKHDHISFLEYNINQLMLPMDISELIPQHSVARVVNEMIERIPDNHFLRYYPGGGRSSYHPKMMTKILVYAYTQKIYSGREIARQLEENISLPLLWLSAFQKPDFRTINRFRSERGKGLVEELFKQVLMLLVEEGHVHLDDYFVDGTKIEANANRYTFVWKKSTENYKKKLETKVDQLIQHIDGIVAKEEIEPPSKEETKSLITSEKIEKKVQEWEKRLEQEPKNKELKKAVKKMKTDFLPRSAKYEKQLATCGERNSYSKTDPDATFMRMKEDHMKNGQLKPGYNVQMASNDQFILAYTVHQRPGDTRCLISHLQEAKEKFGVKAKNVIADAGYGSEENYAYLEEQGQEAYVKYGMYEKEQTRSFKKNPHHQSNWVYDEEKDVFLCAAGKELSFVSEKRQRTEFGYESTTRIYQCRECEGCPFRSACTTSKHGRSTQVNTTYQQYKKKVQERLWTDEGKQLYAKRKVDIESVFGQFKGNRSFRRFSLRGLAKVSIEIGLISIAHNLLKKAARGAA</sequence>
<protein>
    <submittedName>
        <fullName evidence="3">Transposase</fullName>
    </submittedName>
</protein>